<name>A0A9Q1C5K3_HOLLE</name>
<accession>A0A9Q1C5K3</accession>
<sequence>MKAGDKRLTLAIFAERPWGFWRCFIDSFRHLSSYKNTLLVPDIEGYVITCSRQSRTTLSVSWSTRGFLRVPHSCAADVSPYSGCHVLCVFTY</sequence>
<comment type="caution">
    <text evidence="1">The sequence shown here is derived from an EMBL/GenBank/DDBJ whole genome shotgun (WGS) entry which is preliminary data.</text>
</comment>
<dbReference type="AlphaFoldDB" id="A0A9Q1C5K3"/>
<dbReference type="EMBL" id="JAIZAY010000007">
    <property type="protein sequence ID" value="KAJ8038574.1"/>
    <property type="molecule type" value="Genomic_DNA"/>
</dbReference>
<gene>
    <name evidence="1" type="ORF">HOLleu_16035</name>
</gene>
<protein>
    <submittedName>
        <fullName evidence="1">Uncharacterized protein</fullName>
    </submittedName>
</protein>
<organism evidence="1 2">
    <name type="scientific">Holothuria leucospilota</name>
    <name type="common">Black long sea cucumber</name>
    <name type="synonym">Mertensiothuria leucospilota</name>
    <dbReference type="NCBI Taxonomy" id="206669"/>
    <lineage>
        <taxon>Eukaryota</taxon>
        <taxon>Metazoa</taxon>
        <taxon>Echinodermata</taxon>
        <taxon>Eleutherozoa</taxon>
        <taxon>Echinozoa</taxon>
        <taxon>Holothuroidea</taxon>
        <taxon>Aspidochirotacea</taxon>
        <taxon>Aspidochirotida</taxon>
        <taxon>Holothuriidae</taxon>
        <taxon>Holothuria</taxon>
    </lineage>
</organism>
<keyword evidence="2" id="KW-1185">Reference proteome</keyword>
<evidence type="ECO:0000313" key="1">
    <source>
        <dbReference type="EMBL" id="KAJ8038574.1"/>
    </source>
</evidence>
<evidence type="ECO:0000313" key="2">
    <source>
        <dbReference type="Proteomes" id="UP001152320"/>
    </source>
</evidence>
<dbReference type="Proteomes" id="UP001152320">
    <property type="component" value="Chromosome 7"/>
</dbReference>
<proteinExistence type="predicted"/>
<reference evidence="1" key="1">
    <citation type="submission" date="2021-10" db="EMBL/GenBank/DDBJ databases">
        <title>Tropical sea cucumber genome reveals ecological adaptation and Cuvierian tubules defense mechanism.</title>
        <authorList>
            <person name="Chen T."/>
        </authorList>
    </citation>
    <scope>NUCLEOTIDE SEQUENCE</scope>
    <source>
        <strain evidence="1">Nanhai2018</strain>
        <tissue evidence="1">Muscle</tissue>
    </source>
</reference>